<comment type="caution">
    <text evidence="1">The sequence shown here is derived from an EMBL/GenBank/DDBJ whole genome shotgun (WGS) entry which is preliminary data.</text>
</comment>
<accession>X0WFC5</accession>
<reference evidence="1" key="1">
    <citation type="journal article" date="2014" name="Front. Microbiol.">
        <title>High frequency of phylogenetically diverse reductive dehalogenase-homologous genes in deep subseafloor sedimentary metagenomes.</title>
        <authorList>
            <person name="Kawai M."/>
            <person name="Futagami T."/>
            <person name="Toyoda A."/>
            <person name="Takaki Y."/>
            <person name="Nishi S."/>
            <person name="Hori S."/>
            <person name="Arai W."/>
            <person name="Tsubouchi T."/>
            <person name="Morono Y."/>
            <person name="Uchiyama I."/>
            <person name="Ito T."/>
            <person name="Fujiyama A."/>
            <person name="Inagaki F."/>
            <person name="Takami H."/>
        </authorList>
    </citation>
    <scope>NUCLEOTIDE SEQUENCE</scope>
    <source>
        <strain evidence="1">Expedition CK06-06</strain>
    </source>
</reference>
<name>X0WFC5_9ZZZZ</name>
<dbReference type="AlphaFoldDB" id="X0WFC5"/>
<feature type="non-terminal residue" evidence="1">
    <location>
        <position position="133"/>
    </location>
</feature>
<gene>
    <name evidence="1" type="ORF">S01H1_44943</name>
</gene>
<proteinExistence type="predicted"/>
<sequence length="133" mass="14909">MDIFATAKTLGEFAKNVGSVITLAEMTGVLISKGRQTWTYLVGKKEEELVEKDDVAVMVQINQFLVPTTKKFLENEGIDAHLILITNVEDGNSIKYLDNDKKQEWIDVVADFFDAVTGIERDWGAKTVHVFLS</sequence>
<protein>
    <submittedName>
        <fullName evidence="1">Uncharacterized protein</fullName>
    </submittedName>
</protein>
<evidence type="ECO:0000313" key="1">
    <source>
        <dbReference type="EMBL" id="GAG11406.1"/>
    </source>
</evidence>
<organism evidence="1">
    <name type="scientific">marine sediment metagenome</name>
    <dbReference type="NCBI Taxonomy" id="412755"/>
    <lineage>
        <taxon>unclassified sequences</taxon>
        <taxon>metagenomes</taxon>
        <taxon>ecological metagenomes</taxon>
    </lineage>
</organism>
<dbReference type="EMBL" id="BARS01028692">
    <property type="protein sequence ID" value="GAG11406.1"/>
    <property type="molecule type" value="Genomic_DNA"/>
</dbReference>